<protein>
    <submittedName>
        <fullName evidence="1">Uncharacterized protein</fullName>
    </submittedName>
</protein>
<comment type="caution">
    <text evidence="1">The sequence shown here is derived from an EMBL/GenBank/DDBJ whole genome shotgun (WGS) entry which is preliminary data.</text>
</comment>
<dbReference type="Proteomes" id="UP000598996">
    <property type="component" value="Unassembled WGS sequence"/>
</dbReference>
<proteinExistence type="predicted"/>
<dbReference type="RefSeq" id="WP_202997239.1">
    <property type="nucleotide sequence ID" value="NZ_JAENHO010000014.1"/>
</dbReference>
<sequence length="103" mass="11408">MDALVVAGDKDLNKMFSDRLSYRWDAYTRAPGPKTLLMVHGAEHIFGGISGYDASETTDFDPERVSTLRALIWAYLRTRLYAGDPSWDKAVAAMGDFGTAESK</sequence>
<name>A0ABS1W1B0_9ACTN</name>
<keyword evidence="2" id="KW-1185">Reference proteome</keyword>
<evidence type="ECO:0000313" key="1">
    <source>
        <dbReference type="EMBL" id="MBL7260521.1"/>
    </source>
</evidence>
<evidence type="ECO:0000313" key="2">
    <source>
        <dbReference type="Proteomes" id="UP000598996"/>
    </source>
</evidence>
<gene>
    <name evidence="1" type="ORF">JKJ07_40130</name>
</gene>
<reference evidence="1 2" key="1">
    <citation type="submission" date="2021-01" db="EMBL/GenBank/DDBJ databases">
        <title>Actinoplanes sp. nov. LDG1-01 isolated from lichen.</title>
        <authorList>
            <person name="Saeng-In P."/>
            <person name="Phongsopitanun W."/>
            <person name="Kanchanasin P."/>
            <person name="Yuki M."/>
            <person name="Kudo T."/>
            <person name="Ohkuma M."/>
            <person name="Tanasupawat S."/>
        </authorList>
    </citation>
    <scope>NUCLEOTIDE SEQUENCE [LARGE SCALE GENOMIC DNA]</scope>
    <source>
        <strain evidence="1 2">LDG1-01</strain>
    </source>
</reference>
<dbReference type="EMBL" id="JAENHO010000014">
    <property type="protein sequence ID" value="MBL7260521.1"/>
    <property type="molecule type" value="Genomic_DNA"/>
</dbReference>
<organism evidence="1 2">
    <name type="scientific">Paractinoplanes lichenicola</name>
    <dbReference type="NCBI Taxonomy" id="2802976"/>
    <lineage>
        <taxon>Bacteria</taxon>
        <taxon>Bacillati</taxon>
        <taxon>Actinomycetota</taxon>
        <taxon>Actinomycetes</taxon>
        <taxon>Micromonosporales</taxon>
        <taxon>Micromonosporaceae</taxon>
        <taxon>Paractinoplanes</taxon>
    </lineage>
</organism>
<accession>A0ABS1W1B0</accession>